<dbReference type="EMBL" id="DSLG01000007">
    <property type="protein sequence ID" value="HEA87509.1"/>
    <property type="molecule type" value="Genomic_DNA"/>
</dbReference>
<dbReference type="InterPro" id="IPR013783">
    <property type="entry name" value="Ig-like_fold"/>
</dbReference>
<dbReference type="SUPFAM" id="SSF49299">
    <property type="entry name" value="PKD domain"/>
    <property type="match status" value="2"/>
</dbReference>
<dbReference type="InterPro" id="IPR022409">
    <property type="entry name" value="PKD/Chitinase_dom"/>
</dbReference>
<dbReference type="PROSITE" id="PS51257">
    <property type="entry name" value="PROKAR_LIPOPROTEIN"/>
    <property type="match status" value="1"/>
</dbReference>
<evidence type="ECO:0000259" key="1">
    <source>
        <dbReference type="PROSITE" id="PS50093"/>
    </source>
</evidence>
<dbReference type="InterPro" id="IPR000601">
    <property type="entry name" value="PKD_dom"/>
</dbReference>
<proteinExistence type="predicted"/>
<dbReference type="SMART" id="SM00089">
    <property type="entry name" value="PKD"/>
    <property type="match status" value="1"/>
</dbReference>
<name>A0A7C3EU05_UNCW3</name>
<sequence length="468" mass="51873">MRNLGGVIVAILLAGCYREGPPRMPSAGGPDSGQPQETLRFFAVATDPNRDNISYLFNWGDGSKPEWSAELASGDTMFMAHVYQESGFYLVQVRARDEKGNESEPALPVPVAISFFGPLVPSRPAGPEVAWPDTPLVFTTVVRHRSNDSVAVQFAFGDSLTAWSGFLPSGATVAVSRSFRSRGVFSVRCRAKDKAGIISPWSEPALVQIDFPPVKPPLNLRLAQHLGLYVRLRWDRNGNHDSVRYCIWFRQADSFRFRLVDSTLSTSFLHDPFYTTGDYTVSARFRSEELFSPETVSTIAVFTDTLTLSELNCAGEAGYGWDSISLTGRMVSMRNPVSDRICAFYLTDFSPESLSLNYFLASPHLGPDDPGGLVPPAAWRRTWLVNVTGSGSTPLPPFDTLLYRDRILLNAGTTEIAVWLPSDNYALVKVLPTRTCRFDVLTWYQRVPGLRLLYPVQKSDTLFSGGRN</sequence>
<dbReference type="CDD" id="cd00146">
    <property type="entry name" value="PKD"/>
    <property type="match status" value="1"/>
</dbReference>
<comment type="caution">
    <text evidence="3">The sequence shown here is derived from an EMBL/GenBank/DDBJ whole genome shotgun (WGS) entry which is preliminary data.</text>
</comment>
<dbReference type="Pfam" id="PF18911">
    <property type="entry name" value="PKD_4"/>
    <property type="match status" value="1"/>
</dbReference>
<dbReference type="AlphaFoldDB" id="A0A7C3EU05"/>
<feature type="domain" description="PKD" evidence="1">
    <location>
        <begin position="22"/>
        <end position="111"/>
    </location>
</feature>
<protein>
    <submittedName>
        <fullName evidence="3">PKD domain-containing protein</fullName>
    </submittedName>
</protein>
<dbReference type="Gene3D" id="2.60.40.10">
    <property type="entry name" value="Immunoglobulins"/>
    <property type="match status" value="1"/>
</dbReference>
<dbReference type="InterPro" id="IPR035986">
    <property type="entry name" value="PKD_dom_sf"/>
</dbReference>
<evidence type="ECO:0000313" key="2">
    <source>
        <dbReference type="EMBL" id="HEA87509.1"/>
    </source>
</evidence>
<reference evidence="3" key="1">
    <citation type="journal article" date="2020" name="mSystems">
        <title>Genome- and Community-Level Interaction Insights into Carbon Utilization and Element Cycling Functions of Hydrothermarchaeota in Hydrothermal Sediment.</title>
        <authorList>
            <person name="Zhou Z."/>
            <person name="Liu Y."/>
            <person name="Xu W."/>
            <person name="Pan J."/>
            <person name="Luo Z.H."/>
            <person name="Li M."/>
        </authorList>
    </citation>
    <scope>NUCLEOTIDE SEQUENCE [LARGE SCALE GENOMIC DNA]</scope>
    <source>
        <strain evidence="2">SpSt-265</strain>
        <strain evidence="3">SpSt-465</strain>
    </source>
</reference>
<accession>A0A7C3EU05</accession>
<organism evidence="3">
    <name type="scientific">candidate division WOR-3 bacterium</name>
    <dbReference type="NCBI Taxonomy" id="2052148"/>
    <lineage>
        <taxon>Bacteria</taxon>
        <taxon>Bacteria division WOR-3</taxon>
    </lineage>
</organism>
<dbReference type="PROSITE" id="PS50093">
    <property type="entry name" value="PKD"/>
    <property type="match status" value="1"/>
</dbReference>
<dbReference type="EMBL" id="DSTU01000001">
    <property type="protein sequence ID" value="HFJ53188.1"/>
    <property type="molecule type" value="Genomic_DNA"/>
</dbReference>
<gene>
    <name evidence="2" type="ORF">ENP94_05810</name>
    <name evidence="3" type="ORF">ENS16_00645</name>
</gene>
<evidence type="ECO:0000313" key="3">
    <source>
        <dbReference type="EMBL" id="HFJ53188.1"/>
    </source>
</evidence>